<feature type="domain" description="CorA-like transporter" evidence="4">
    <location>
        <begin position="14"/>
        <end position="219"/>
    </location>
</feature>
<keyword evidence="3" id="KW-0732">Signal</keyword>
<dbReference type="RefSeq" id="XP_064665844.1">
    <property type="nucleotide sequence ID" value="XM_064818659.1"/>
</dbReference>
<evidence type="ECO:0000313" key="5">
    <source>
        <dbReference type="EMBL" id="KAK4108274.1"/>
    </source>
</evidence>
<feature type="coiled-coil region" evidence="1">
    <location>
        <begin position="289"/>
        <end position="316"/>
    </location>
</feature>
<evidence type="ECO:0000256" key="1">
    <source>
        <dbReference type="SAM" id="Coils"/>
    </source>
</evidence>
<dbReference type="Gene3D" id="1.20.58.340">
    <property type="entry name" value="Magnesium transport protein CorA, transmembrane region"/>
    <property type="match status" value="1"/>
</dbReference>
<evidence type="ECO:0000256" key="2">
    <source>
        <dbReference type="SAM" id="MobiDB-lite"/>
    </source>
</evidence>
<evidence type="ECO:0000256" key="3">
    <source>
        <dbReference type="SAM" id="SignalP"/>
    </source>
</evidence>
<dbReference type="Proteomes" id="UP001302812">
    <property type="component" value="Unassembled WGS sequence"/>
</dbReference>
<keyword evidence="1" id="KW-0175">Coiled coil</keyword>
<organism evidence="5 6">
    <name type="scientific">Canariomyces notabilis</name>
    <dbReference type="NCBI Taxonomy" id="2074819"/>
    <lineage>
        <taxon>Eukaryota</taxon>
        <taxon>Fungi</taxon>
        <taxon>Dikarya</taxon>
        <taxon>Ascomycota</taxon>
        <taxon>Pezizomycotina</taxon>
        <taxon>Sordariomycetes</taxon>
        <taxon>Sordariomycetidae</taxon>
        <taxon>Sordariales</taxon>
        <taxon>Chaetomiaceae</taxon>
        <taxon>Canariomyces</taxon>
    </lineage>
</organism>
<comment type="caution">
    <text evidence="5">The sequence shown here is derived from an EMBL/GenBank/DDBJ whole genome shotgun (WGS) entry which is preliminary data.</text>
</comment>
<name>A0AAN6QGC6_9PEZI</name>
<feature type="chain" id="PRO_5042977462" description="CorA-like transporter domain-containing protein" evidence="3">
    <location>
        <begin position="16"/>
        <end position="527"/>
    </location>
</feature>
<gene>
    <name evidence="5" type="ORF">N656DRAFT_832401</name>
</gene>
<feature type="region of interest" description="Disordered" evidence="2">
    <location>
        <begin position="448"/>
        <end position="527"/>
    </location>
</feature>
<dbReference type="EMBL" id="MU853364">
    <property type="protein sequence ID" value="KAK4108274.1"/>
    <property type="molecule type" value="Genomic_DNA"/>
</dbReference>
<feature type="signal peptide" evidence="3">
    <location>
        <begin position="1"/>
        <end position="15"/>
    </location>
</feature>
<protein>
    <recommendedName>
        <fullName evidence="4">CorA-like transporter domain-containing protein</fullName>
    </recommendedName>
</protein>
<keyword evidence="6" id="KW-1185">Reference proteome</keyword>
<sequence>MLVYLLSFLASLVSSKRQRLRITEEMLLKILTYHQVSPCFLHFISYLGNDPMTGESDPFFGSFYRLRMFSKSASSLVELGRSGRHYQFVFELRVMLKDQLLEEDYDEEEELSLDEYELANLYGKTRAVVYHHFDVDNGKSLWIITSTDPHSDETASDGLRDNSSNDIRSAFLTRALSSSSPIQERFENSLRALVCLVDWSMSKYNSYITLMDDVLGDLTDIYTVYEHGDDVEGIALKKLNRFMEQLEECITSLEANRYVCAALIKFYRQELLQDPKLQGLQLDWINNHHEEVRKTIDDATARIQVYSENINDILRRAAVVQRIGRRREATIHRFVQDRNERTMRDLAEFTRQDSAAMRVFATVTLILLPMSVVSTIFTTDIVKFSPPDSPSSSSAPPSSPTGHVLLTATFSPGTAFWWTISNIFATSLVGISSELWCRAATRASFKKGASTSPALRRSSGGDRHAWFKKGSEAKAKRGLQAGRASKPTSWRWAFPGWFDQRRPGKRLKKRRPVRGRGSLKSRGKGKG</sequence>
<evidence type="ECO:0000313" key="6">
    <source>
        <dbReference type="Proteomes" id="UP001302812"/>
    </source>
</evidence>
<dbReference type="InterPro" id="IPR058257">
    <property type="entry name" value="CorA-like_dom"/>
</dbReference>
<dbReference type="GeneID" id="89942785"/>
<evidence type="ECO:0000259" key="4">
    <source>
        <dbReference type="Pfam" id="PF26616"/>
    </source>
</evidence>
<accession>A0AAN6QGC6</accession>
<dbReference type="Pfam" id="PF26616">
    <property type="entry name" value="CorA-like"/>
    <property type="match status" value="1"/>
</dbReference>
<reference evidence="5" key="1">
    <citation type="journal article" date="2023" name="Mol. Phylogenet. Evol.">
        <title>Genome-scale phylogeny and comparative genomics of the fungal order Sordariales.</title>
        <authorList>
            <person name="Hensen N."/>
            <person name="Bonometti L."/>
            <person name="Westerberg I."/>
            <person name="Brannstrom I.O."/>
            <person name="Guillou S."/>
            <person name="Cros-Aarteil S."/>
            <person name="Calhoun S."/>
            <person name="Haridas S."/>
            <person name="Kuo A."/>
            <person name="Mondo S."/>
            <person name="Pangilinan J."/>
            <person name="Riley R."/>
            <person name="LaButti K."/>
            <person name="Andreopoulos B."/>
            <person name="Lipzen A."/>
            <person name="Chen C."/>
            <person name="Yan M."/>
            <person name="Daum C."/>
            <person name="Ng V."/>
            <person name="Clum A."/>
            <person name="Steindorff A."/>
            <person name="Ohm R.A."/>
            <person name="Martin F."/>
            <person name="Silar P."/>
            <person name="Natvig D.O."/>
            <person name="Lalanne C."/>
            <person name="Gautier V."/>
            <person name="Ament-Velasquez S.L."/>
            <person name="Kruys A."/>
            <person name="Hutchinson M.I."/>
            <person name="Powell A.J."/>
            <person name="Barry K."/>
            <person name="Miller A.N."/>
            <person name="Grigoriev I.V."/>
            <person name="Debuchy R."/>
            <person name="Gladieux P."/>
            <person name="Hiltunen Thoren M."/>
            <person name="Johannesson H."/>
        </authorList>
    </citation>
    <scope>NUCLEOTIDE SEQUENCE</scope>
    <source>
        <strain evidence="5">CBS 508.74</strain>
    </source>
</reference>
<proteinExistence type="predicted"/>
<feature type="compositionally biased region" description="Basic residues" evidence="2">
    <location>
        <begin position="503"/>
        <end position="527"/>
    </location>
</feature>
<feature type="compositionally biased region" description="Basic and acidic residues" evidence="2">
    <location>
        <begin position="459"/>
        <end position="475"/>
    </location>
</feature>
<dbReference type="AlphaFoldDB" id="A0AAN6QGC6"/>
<reference evidence="5" key="2">
    <citation type="submission" date="2023-05" db="EMBL/GenBank/DDBJ databases">
        <authorList>
            <consortium name="Lawrence Berkeley National Laboratory"/>
            <person name="Steindorff A."/>
            <person name="Hensen N."/>
            <person name="Bonometti L."/>
            <person name="Westerberg I."/>
            <person name="Brannstrom I.O."/>
            <person name="Guillou S."/>
            <person name="Cros-Aarteil S."/>
            <person name="Calhoun S."/>
            <person name="Haridas S."/>
            <person name="Kuo A."/>
            <person name="Mondo S."/>
            <person name="Pangilinan J."/>
            <person name="Riley R."/>
            <person name="Labutti K."/>
            <person name="Andreopoulos B."/>
            <person name="Lipzen A."/>
            <person name="Chen C."/>
            <person name="Yanf M."/>
            <person name="Daum C."/>
            <person name="Ng V."/>
            <person name="Clum A."/>
            <person name="Ohm R."/>
            <person name="Martin F."/>
            <person name="Silar P."/>
            <person name="Natvig D."/>
            <person name="Lalanne C."/>
            <person name="Gautier V."/>
            <person name="Ament-Velasquez S.L."/>
            <person name="Kruys A."/>
            <person name="Hutchinson M.I."/>
            <person name="Powell A.J."/>
            <person name="Barry K."/>
            <person name="Miller A.N."/>
            <person name="Grigoriev I.V."/>
            <person name="Debuchy R."/>
            <person name="Gladieux P."/>
            <person name="Thoren M.H."/>
            <person name="Johannesson H."/>
        </authorList>
    </citation>
    <scope>NUCLEOTIDE SEQUENCE</scope>
    <source>
        <strain evidence="5">CBS 508.74</strain>
    </source>
</reference>